<keyword evidence="3" id="KW-1185">Reference proteome</keyword>
<name>K8ZM76_9ENTE</name>
<protein>
    <submittedName>
        <fullName evidence="2">Uncharacterized protein</fullName>
    </submittedName>
</protein>
<comment type="caution">
    <text evidence="2">The sequence shown here is derived from an EMBL/GenBank/DDBJ whole genome shotgun (WGS) entry which is preliminary data.</text>
</comment>
<sequence length="301" mass="35655">MDKKVFANSEVELAKSGVCTAIDQNTIFQEKVRQLMMDNEFEVLLDFLREQQQFVDEKFMMGTLGQSLGQYFMAMGNVVLKNYFPFLEELEGERTATTRFYYIGKNYYKAYTRKILELSLIQKTNYLGVGIKVLDHIQEEWLQLDQLKANKMDMLRKEETKQKEKELEYKTKVEDAITDHQRTLSDLRKKYHTLTSKVLKKQSDIDEVEKEIKKESQMIQDLSDHPETTFVTEYQELETMKKQVVKVQEEMSSMDLLKALVRQDLKIMKRENYTAEQFCNKIAELNLEWQGLMTEETEESK</sequence>
<gene>
    <name evidence="2" type="ORF">C683_0399</name>
</gene>
<dbReference type="RefSeq" id="WP_009488851.1">
    <property type="nucleotide sequence ID" value="NZ_AMYT01000011.1"/>
</dbReference>
<organism evidence="2 3">
    <name type="scientific">Catellicoccus marimammalium M35/04/3</name>
    <dbReference type="NCBI Taxonomy" id="1234409"/>
    <lineage>
        <taxon>Bacteria</taxon>
        <taxon>Bacillati</taxon>
        <taxon>Bacillota</taxon>
        <taxon>Bacilli</taxon>
        <taxon>Lactobacillales</taxon>
        <taxon>Enterococcaceae</taxon>
        <taxon>Catellicoccus</taxon>
    </lineage>
</organism>
<evidence type="ECO:0000313" key="2">
    <source>
        <dbReference type="EMBL" id="EKU27618.1"/>
    </source>
</evidence>
<dbReference type="EMBL" id="AMYT01000011">
    <property type="protein sequence ID" value="EKU27618.1"/>
    <property type="molecule type" value="Genomic_DNA"/>
</dbReference>
<dbReference type="Proteomes" id="UP000016057">
    <property type="component" value="Unassembled WGS sequence"/>
</dbReference>
<evidence type="ECO:0000313" key="3">
    <source>
        <dbReference type="Proteomes" id="UP000016057"/>
    </source>
</evidence>
<proteinExistence type="predicted"/>
<accession>K8ZM76</accession>
<reference evidence="2 3" key="1">
    <citation type="journal article" date="2013" name="Genome Announc.">
        <title>Draft Genome Sequence of Catellicoccus marimammalium, a Novel Species Commonly Found in Gull Feces.</title>
        <authorList>
            <person name="Weigand M.R."/>
            <person name="Ryu H."/>
            <person name="Bozcek L."/>
            <person name="Konstantinidis K.T."/>
            <person name="Santo Domingo J.W."/>
        </authorList>
    </citation>
    <scope>NUCLEOTIDE SEQUENCE [LARGE SCALE GENOMIC DNA]</scope>
    <source>
        <strain evidence="2 3">M35/04/3</strain>
    </source>
</reference>
<dbReference type="STRING" id="1234409.C683_0399"/>
<evidence type="ECO:0000256" key="1">
    <source>
        <dbReference type="SAM" id="Coils"/>
    </source>
</evidence>
<feature type="coiled-coil region" evidence="1">
    <location>
        <begin position="144"/>
        <end position="225"/>
    </location>
</feature>
<keyword evidence="1" id="KW-0175">Coiled coil</keyword>
<dbReference type="AlphaFoldDB" id="K8ZM76"/>